<keyword evidence="3" id="KW-0808">Transferase</keyword>
<evidence type="ECO:0000259" key="2">
    <source>
        <dbReference type="Pfam" id="PF13847"/>
    </source>
</evidence>
<evidence type="ECO:0000256" key="1">
    <source>
        <dbReference type="SAM" id="MobiDB-lite"/>
    </source>
</evidence>
<organism evidence="3 4">
    <name type="scientific">Microdochium trichocladiopsis</name>
    <dbReference type="NCBI Taxonomy" id="1682393"/>
    <lineage>
        <taxon>Eukaryota</taxon>
        <taxon>Fungi</taxon>
        <taxon>Dikarya</taxon>
        <taxon>Ascomycota</taxon>
        <taxon>Pezizomycotina</taxon>
        <taxon>Sordariomycetes</taxon>
        <taxon>Xylariomycetidae</taxon>
        <taxon>Xylariales</taxon>
        <taxon>Microdochiaceae</taxon>
        <taxon>Microdochium</taxon>
    </lineage>
</organism>
<dbReference type="OrthoDB" id="6329284at2759"/>
<dbReference type="InterPro" id="IPR029063">
    <property type="entry name" value="SAM-dependent_MTases_sf"/>
</dbReference>
<dbReference type="GO" id="GO:0010420">
    <property type="term" value="F:polyprenyldihydroxybenzoate methyltransferase activity"/>
    <property type="evidence" value="ECO:0007669"/>
    <property type="project" value="TreeGrafter"/>
</dbReference>
<dbReference type="InterPro" id="IPR025714">
    <property type="entry name" value="Methyltranfer_dom"/>
</dbReference>
<dbReference type="Proteomes" id="UP000756346">
    <property type="component" value="Unassembled WGS sequence"/>
</dbReference>
<dbReference type="PANTHER" id="PTHR43464:SF89">
    <property type="entry name" value="METHYLTRANSFERASE"/>
    <property type="match status" value="1"/>
</dbReference>
<feature type="domain" description="Methyltransferase" evidence="2">
    <location>
        <begin position="57"/>
        <end position="167"/>
    </location>
</feature>
<feature type="region of interest" description="Disordered" evidence="1">
    <location>
        <begin position="172"/>
        <end position="192"/>
    </location>
</feature>
<dbReference type="EMBL" id="JAGTJQ010000010">
    <property type="protein sequence ID" value="KAH7020838.1"/>
    <property type="molecule type" value="Genomic_DNA"/>
</dbReference>
<dbReference type="GO" id="GO:0032259">
    <property type="term" value="P:methylation"/>
    <property type="evidence" value="ECO:0007669"/>
    <property type="project" value="UniProtKB-KW"/>
</dbReference>
<gene>
    <name evidence="3" type="ORF">B0I36DRAFT_333260</name>
</gene>
<dbReference type="RefSeq" id="XP_046007039.1">
    <property type="nucleotide sequence ID" value="XM_046155195.1"/>
</dbReference>
<proteinExistence type="predicted"/>
<dbReference type="GeneID" id="70184741"/>
<reference evidence="3" key="1">
    <citation type="journal article" date="2021" name="Nat. Commun.">
        <title>Genetic determinants of endophytism in the Arabidopsis root mycobiome.</title>
        <authorList>
            <person name="Mesny F."/>
            <person name="Miyauchi S."/>
            <person name="Thiergart T."/>
            <person name="Pickel B."/>
            <person name="Atanasova L."/>
            <person name="Karlsson M."/>
            <person name="Huettel B."/>
            <person name="Barry K.W."/>
            <person name="Haridas S."/>
            <person name="Chen C."/>
            <person name="Bauer D."/>
            <person name="Andreopoulos W."/>
            <person name="Pangilinan J."/>
            <person name="LaButti K."/>
            <person name="Riley R."/>
            <person name="Lipzen A."/>
            <person name="Clum A."/>
            <person name="Drula E."/>
            <person name="Henrissat B."/>
            <person name="Kohler A."/>
            <person name="Grigoriev I.V."/>
            <person name="Martin F.M."/>
            <person name="Hacquard S."/>
        </authorList>
    </citation>
    <scope>NUCLEOTIDE SEQUENCE</scope>
    <source>
        <strain evidence="3">MPI-CAGE-CH-0230</strain>
    </source>
</reference>
<sequence>MSVVATQQPQDAAQLQPPLTQPQFAQKMYTTRASAYENSWHPSYSARLMGDVVRPQPGENVLVLACGTGLESFIAAREVGPGGGRVVGVDVTPAMLTEARGRLERERQQEAGDTQALARMDFVEHDITDLDTCAALKGQEGKFDVLVCSCAFVLLDEPDKVVRHWKKWLYQPPTKNTGEETGKSDGGSAADRPAGRLVIDITHESNQAQGLVIEAVAREMGVPFHSNRLWIKNKDSFRTILETEGYAVDQIEFMDKVAGDPVSSYGADQEQADKQFDYVMKSTSTGFVWEGVDLERARELFRQKWAERCVDGRVEVVDGLYIYVARP</sequence>
<name>A0A9P8XVA9_9PEZI</name>
<evidence type="ECO:0000313" key="4">
    <source>
        <dbReference type="Proteomes" id="UP000756346"/>
    </source>
</evidence>
<evidence type="ECO:0000313" key="3">
    <source>
        <dbReference type="EMBL" id="KAH7020838.1"/>
    </source>
</evidence>
<dbReference type="PANTHER" id="PTHR43464">
    <property type="entry name" value="METHYLTRANSFERASE"/>
    <property type="match status" value="1"/>
</dbReference>
<keyword evidence="4" id="KW-1185">Reference proteome</keyword>
<dbReference type="Gene3D" id="3.40.50.150">
    <property type="entry name" value="Vaccinia Virus protein VP39"/>
    <property type="match status" value="1"/>
</dbReference>
<comment type="caution">
    <text evidence="3">The sequence shown here is derived from an EMBL/GenBank/DDBJ whole genome shotgun (WGS) entry which is preliminary data.</text>
</comment>
<keyword evidence="3" id="KW-0489">Methyltransferase</keyword>
<accession>A0A9P8XVA9</accession>
<dbReference type="SUPFAM" id="SSF53335">
    <property type="entry name" value="S-adenosyl-L-methionine-dependent methyltransferases"/>
    <property type="match status" value="1"/>
</dbReference>
<dbReference type="Pfam" id="PF13847">
    <property type="entry name" value="Methyltransf_31"/>
    <property type="match status" value="1"/>
</dbReference>
<protein>
    <submittedName>
        <fullName evidence="3">S-adenosyl-L-methionine-dependent methyltransferase</fullName>
    </submittedName>
</protein>
<dbReference type="AlphaFoldDB" id="A0A9P8XVA9"/>